<evidence type="ECO:0000259" key="4">
    <source>
        <dbReference type="PROSITE" id="PS51352"/>
    </source>
</evidence>
<dbReference type="RefSeq" id="WP_096326058.1">
    <property type="nucleotide sequence ID" value="NZ_FOMX01000006.1"/>
</dbReference>
<evidence type="ECO:0000313" key="5">
    <source>
        <dbReference type="EMBL" id="SFD93537.1"/>
    </source>
</evidence>
<gene>
    <name evidence="5" type="ORF">SAMN02745121_02294</name>
</gene>
<dbReference type="Gene3D" id="3.40.30.10">
    <property type="entry name" value="Glutaredoxin"/>
    <property type="match status" value="1"/>
</dbReference>
<dbReference type="AlphaFoldDB" id="A0A1I1WEH6"/>
<evidence type="ECO:0000256" key="3">
    <source>
        <dbReference type="SAM" id="SignalP"/>
    </source>
</evidence>
<dbReference type="GO" id="GO:0016853">
    <property type="term" value="F:isomerase activity"/>
    <property type="evidence" value="ECO:0007669"/>
    <property type="project" value="UniProtKB-KW"/>
</dbReference>
<evidence type="ECO:0000256" key="1">
    <source>
        <dbReference type="ARBA" id="ARBA00005791"/>
    </source>
</evidence>
<evidence type="ECO:0000256" key="2">
    <source>
        <dbReference type="SAM" id="MobiDB-lite"/>
    </source>
</evidence>
<keyword evidence="3" id="KW-0732">Signal</keyword>
<keyword evidence="6" id="KW-1185">Reference proteome</keyword>
<comment type="similarity">
    <text evidence="1">Belongs to the thioredoxin family. DsbA subfamily.</text>
</comment>
<dbReference type="PANTHER" id="PTHR13887:SF55">
    <property type="entry name" value="SLR0313 PROTEIN"/>
    <property type="match status" value="1"/>
</dbReference>
<feature type="region of interest" description="Disordered" evidence="2">
    <location>
        <begin position="28"/>
        <end position="57"/>
    </location>
</feature>
<feature type="domain" description="Thioredoxin" evidence="4">
    <location>
        <begin position="119"/>
        <end position="272"/>
    </location>
</feature>
<dbReference type="STRING" id="54.SAMN02745121_02294"/>
<dbReference type="SUPFAM" id="SSF52833">
    <property type="entry name" value="Thioredoxin-like"/>
    <property type="match status" value="1"/>
</dbReference>
<dbReference type="PROSITE" id="PS51257">
    <property type="entry name" value="PROKAR_LIPOPROTEIN"/>
    <property type="match status" value="1"/>
</dbReference>
<dbReference type="InterPro" id="IPR012336">
    <property type="entry name" value="Thioredoxin-like_fold"/>
</dbReference>
<dbReference type="Pfam" id="PF13462">
    <property type="entry name" value="Thioredoxin_4"/>
    <property type="match status" value="1"/>
</dbReference>
<feature type="signal peptide" evidence="3">
    <location>
        <begin position="1"/>
        <end position="21"/>
    </location>
</feature>
<evidence type="ECO:0000313" key="6">
    <source>
        <dbReference type="Proteomes" id="UP000199400"/>
    </source>
</evidence>
<dbReference type="OrthoDB" id="9784686at2"/>
<keyword evidence="5" id="KW-0413">Isomerase</keyword>
<accession>A0A1I1WEH6</accession>
<dbReference type="InterPro" id="IPR036249">
    <property type="entry name" value="Thioredoxin-like_sf"/>
</dbReference>
<name>A0A1I1WEH6_9BACT</name>
<organism evidence="5 6">
    <name type="scientific">Nannocystis exedens</name>
    <dbReference type="NCBI Taxonomy" id="54"/>
    <lineage>
        <taxon>Bacteria</taxon>
        <taxon>Pseudomonadati</taxon>
        <taxon>Myxococcota</taxon>
        <taxon>Polyangia</taxon>
        <taxon>Nannocystales</taxon>
        <taxon>Nannocystaceae</taxon>
        <taxon>Nannocystis</taxon>
    </lineage>
</organism>
<protein>
    <submittedName>
        <fullName evidence="5">Protein-disulfide isomerase</fullName>
    </submittedName>
</protein>
<dbReference type="PROSITE" id="PS51352">
    <property type="entry name" value="THIOREDOXIN_2"/>
    <property type="match status" value="1"/>
</dbReference>
<dbReference type="PANTHER" id="PTHR13887">
    <property type="entry name" value="GLUTATHIONE S-TRANSFERASE KAPPA"/>
    <property type="match status" value="1"/>
</dbReference>
<feature type="chain" id="PRO_5011687007" evidence="3">
    <location>
        <begin position="22"/>
        <end position="311"/>
    </location>
</feature>
<proteinExistence type="inferred from homology"/>
<dbReference type="EMBL" id="FOMX01000006">
    <property type="protein sequence ID" value="SFD93537.1"/>
    <property type="molecule type" value="Genomic_DNA"/>
</dbReference>
<reference evidence="6" key="1">
    <citation type="submission" date="2016-10" db="EMBL/GenBank/DDBJ databases">
        <authorList>
            <person name="Varghese N."/>
            <person name="Submissions S."/>
        </authorList>
    </citation>
    <scope>NUCLEOTIDE SEQUENCE [LARGE SCALE GENOMIC DNA]</scope>
    <source>
        <strain evidence="6">ATCC 25963</strain>
    </source>
</reference>
<sequence>MTRSKCSLAPLLLILSACSPACTSVPEAGAPENKGGPVAATTKAETPPSEVTPPPGGEITEAKGVDLSRLSEPQKTSFFQLINSEPSACGKPHSLAVSLRDDAACRDSLSVSQFIADALASGASPSDIKANMEYVVGALQPRKIDIEGRPVYGNERAPVTVVVFADFECPHCRAEAPVLRQAIDQFRGRAKLVFKHFPLSAHPRAKVAAIATVAAQAQGKFWEMHDIVFENQTALSDADLRKYAQKIGLDMKQFDADFAALKGKDIVEADRAEGEKLEITGTPAVFVNGRYFNEYMFGGTVVGWIDDALRR</sequence>
<dbReference type="InterPro" id="IPR013766">
    <property type="entry name" value="Thioredoxin_domain"/>
</dbReference>
<dbReference type="Proteomes" id="UP000199400">
    <property type="component" value="Unassembled WGS sequence"/>
</dbReference>